<comment type="caution">
    <text evidence="2">The sequence shown here is derived from an EMBL/GenBank/DDBJ whole genome shotgun (WGS) entry which is preliminary data.</text>
</comment>
<dbReference type="EMBL" id="JAAXMD010000359">
    <property type="protein sequence ID" value="NKQ28033.1"/>
    <property type="molecule type" value="Genomic_DNA"/>
</dbReference>
<feature type="region of interest" description="Disordered" evidence="1">
    <location>
        <begin position="200"/>
        <end position="221"/>
    </location>
</feature>
<sequence length="221" mass="23256">MSTQPYNWQDDPGFAPPRPTRPPTNTPPPPRQEPGGSGRAARAATAAGAAAGGFVGAMGGAFVPPLTVNVNGGGNKGGGGNGGARPAAGTGSTGDFHQGDRLIYAVERIEIRNSKDIITLAKAINRLGRELHLILGMRAEEIDGVLSTYKGKWYTFGASSRVKARLVSAHLKVSAEAAKALGVGALKMAHALDRHFIKPEQEARGRRTTKPRNREFTVEVD</sequence>
<feature type="region of interest" description="Disordered" evidence="1">
    <location>
        <begin position="1"/>
        <end position="44"/>
    </location>
</feature>
<evidence type="ECO:0000313" key="3">
    <source>
        <dbReference type="Proteomes" id="UP000744032"/>
    </source>
</evidence>
<feature type="compositionally biased region" description="Basic and acidic residues" evidence="1">
    <location>
        <begin position="212"/>
        <end position="221"/>
    </location>
</feature>
<evidence type="ECO:0008006" key="4">
    <source>
        <dbReference type="Google" id="ProtNLM"/>
    </source>
</evidence>
<feature type="compositionally biased region" description="Pro residues" evidence="1">
    <location>
        <begin position="14"/>
        <end position="32"/>
    </location>
</feature>
<reference evidence="2 3" key="1">
    <citation type="submission" date="2020-04" db="EMBL/GenBank/DDBJ databases">
        <title>Genome sequence of Streptomyces galbus strain I339.</title>
        <authorList>
            <person name="Silva E.A.N."/>
            <person name="Merces M."/>
            <person name="Castelo Branco A.P.O.T."/>
            <person name="Vasconcelos P.C."/>
            <person name="Costa N.P."/>
            <person name="Marinho G.C.S."/>
            <person name="Oliveira C.J.B."/>
            <person name="Araujo D."/>
            <person name="Rodrigues Junior V.S."/>
            <person name="Almeida R."/>
            <person name="Silva Filho U.R."/>
            <person name="Andrade A.S.A."/>
            <person name="Cibulski S.P."/>
        </authorList>
    </citation>
    <scope>NUCLEOTIDE SEQUENCE [LARGE SCALE GENOMIC DNA]</scope>
    <source>
        <strain evidence="2 3">I339</strain>
    </source>
</reference>
<organism evidence="2 3">
    <name type="scientific">Streptomyces galbus</name>
    <dbReference type="NCBI Taxonomy" id="33898"/>
    <lineage>
        <taxon>Bacteria</taxon>
        <taxon>Bacillati</taxon>
        <taxon>Actinomycetota</taxon>
        <taxon>Actinomycetes</taxon>
        <taxon>Kitasatosporales</taxon>
        <taxon>Streptomycetaceae</taxon>
        <taxon>Streptomyces</taxon>
    </lineage>
</organism>
<keyword evidence="3" id="KW-1185">Reference proteome</keyword>
<dbReference type="Proteomes" id="UP000744032">
    <property type="component" value="Unassembled WGS sequence"/>
</dbReference>
<accession>A0ABX1IQY6</accession>
<evidence type="ECO:0000313" key="2">
    <source>
        <dbReference type="EMBL" id="NKQ28033.1"/>
    </source>
</evidence>
<proteinExistence type="predicted"/>
<dbReference type="RefSeq" id="WP_168375809.1">
    <property type="nucleotide sequence ID" value="NZ_JAAXMD010000359.1"/>
</dbReference>
<protein>
    <recommendedName>
        <fullName evidence="4">WXG100 family type VII secretion target</fullName>
    </recommendedName>
</protein>
<evidence type="ECO:0000256" key="1">
    <source>
        <dbReference type="SAM" id="MobiDB-lite"/>
    </source>
</evidence>
<gene>
    <name evidence="2" type="ORF">HF200_27440</name>
</gene>
<name>A0ABX1IQY6_STRGB</name>